<dbReference type="OrthoDB" id="11035at10239"/>
<gene>
    <name evidence="14" type="ORF">EPTV-WA-040</name>
</gene>
<keyword evidence="10" id="KW-1038">Host endoplasmic reticulum</keyword>
<proteinExistence type="inferred from homology"/>
<sequence>MAAILTPDVYEVSKKLAVDQKTYFTRELSPLMKNTYLYHEYAYGWIPETAIWSSKYANLDVTEYYPITLNLLKKFEFMLDLYKGPIPLYEKKINTEFISNGSFSGKYVNYLRNFSLLPTNEFISFLLLTSMPIYNILFWFKTTQFDITKHTLFSNVFTTNEAHIILAKYFHHGGDYKPLFSRLKDITTYTMQLPTGTNKIYHPGLSVTTPSSDYELLANLSAILHLTKYDPVLMFLAFYVPGLSITTKITPAVEYLMEKLNLSKKNIILV</sequence>
<evidence type="ECO:0000256" key="12">
    <source>
        <dbReference type="ARBA" id="ARBA00034768"/>
    </source>
</evidence>
<evidence type="ECO:0000256" key="13">
    <source>
        <dbReference type="ARBA" id="ARBA00034818"/>
    </source>
</evidence>
<keyword evidence="15" id="KW-1185">Reference proteome</keyword>
<dbReference type="Pfam" id="PF03394">
    <property type="entry name" value="Pox_E8"/>
    <property type="match status" value="1"/>
</dbReference>
<evidence type="ECO:0000256" key="1">
    <source>
        <dbReference type="ARBA" id="ARBA00004153"/>
    </source>
</evidence>
<evidence type="ECO:0000256" key="3">
    <source>
        <dbReference type="ARBA" id="ARBA00004328"/>
    </source>
</evidence>
<keyword evidence="6" id="KW-0946">Virion</keyword>
<dbReference type="GO" id="GO:0044167">
    <property type="term" value="C:host cell endoplasmic reticulum membrane"/>
    <property type="evidence" value="ECO:0007669"/>
    <property type="project" value="UniProtKB-SubCell"/>
</dbReference>
<evidence type="ECO:0000256" key="7">
    <source>
        <dbReference type="ARBA" id="ARBA00022870"/>
    </source>
</evidence>
<name>A0A220T6A2_9POXV</name>
<comment type="subcellular location">
    <subcellularLocation>
        <location evidence="2">Host cytoplasm</location>
    </subcellularLocation>
    <subcellularLocation>
        <location evidence="1">Host endoplasmic reticulum membrane</location>
        <topology evidence="1">Multi-pass membrane protein</topology>
    </subcellularLocation>
    <subcellularLocation>
        <location evidence="3">Virion</location>
    </subcellularLocation>
</comment>
<keyword evidence="5" id="KW-0812">Transmembrane</keyword>
<keyword evidence="9" id="KW-0472">Membrane</keyword>
<evidence type="ECO:0000256" key="4">
    <source>
        <dbReference type="ARBA" id="ARBA00022553"/>
    </source>
</evidence>
<keyword evidence="8" id="KW-1133">Transmembrane helix</keyword>
<keyword evidence="4" id="KW-0597">Phosphoprotein</keyword>
<organism evidence="14 15">
    <name type="scientific">Eptesipox virus</name>
    <dbReference type="NCBI Taxonomy" id="1329402"/>
    <lineage>
        <taxon>Viruses</taxon>
        <taxon>Varidnaviria</taxon>
        <taxon>Bamfordvirae</taxon>
        <taxon>Nucleocytoviricota</taxon>
        <taxon>Pokkesviricetes</taxon>
        <taxon>Chitovirales</taxon>
        <taxon>Poxviridae</taxon>
        <taxon>Chordopoxvirinae</taxon>
        <taxon>Vespertilionpoxvirus</taxon>
        <taxon>Vespertilionpoxvirus eptesipox</taxon>
    </lineage>
</organism>
<dbReference type="GO" id="GO:0044423">
    <property type="term" value="C:virion component"/>
    <property type="evidence" value="ECO:0007669"/>
    <property type="project" value="UniProtKB-KW"/>
</dbReference>
<keyword evidence="7" id="KW-1043">Host membrane</keyword>
<protein>
    <recommendedName>
        <fullName evidence="13">Protein OPG070</fullName>
    </recommendedName>
</protein>
<comment type="similarity">
    <text evidence="12">Belongs to the orthopoxvirus OPG070 family.</text>
</comment>
<evidence type="ECO:0000256" key="11">
    <source>
        <dbReference type="ARBA" id="ARBA00023200"/>
    </source>
</evidence>
<accession>A0A220T6A2</accession>
<keyword evidence="11" id="KW-1035">Host cytoplasm</keyword>
<evidence type="ECO:0000256" key="10">
    <source>
        <dbReference type="ARBA" id="ARBA00023184"/>
    </source>
</evidence>
<dbReference type="Proteomes" id="UP000217428">
    <property type="component" value="Segment"/>
</dbReference>
<evidence type="ECO:0000256" key="5">
    <source>
        <dbReference type="ARBA" id="ARBA00022692"/>
    </source>
</evidence>
<evidence type="ECO:0000256" key="2">
    <source>
        <dbReference type="ARBA" id="ARBA00004192"/>
    </source>
</evidence>
<dbReference type="EMBL" id="KY747497">
    <property type="protein sequence ID" value="ASK51241.1"/>
    <property type="molecule type" value="Genomic_DNA"/>
</dbReference>
<evidence type="ECO:0000256" key="9">
    <source>
        <dbReference type="ARBA" id="ARBA00023136"/>
    </source>
</evidence>
<evidence type="ECO:0000313" key="14">
    <source>
        <dbReference type="EMBL" id="ASK51241.1"/>
    </source>
</evidence>
<evidence type="ECO:0000313" key="15">
    <source>
        <dbReference type="Proteomes" id="UP000217428"/>
    </source>
</evidence>
<dbReference type="InterPro" id="IPR005057">
    <property type="entry name" value="Poxvirus_E8"/>
</dbReference>
<evidence type="ECO:0000256" key="8">
    <source>
        <dbReference type="ARBA" id="ARBA00022989"/>
    </source>
</evidence>
<dbReference type="PIRSF" id="PIRSF015690">
    <property type="entry name" value="VAC_E8R"/>
    <property type="match status" value="1"/>
</dbReference>
<reference evidence="14 15" key="1">
    <citation type="journal article" date="2017" name="Virus Genes">
        <title>Characterization of Eptesipoxvirus, a novel poxvirus from a microchiropteran bat.</title>
        <authorList>
            <person name="Tu S.L."/>
            <person name="Nakazawa Y."/>
            <person name="Gao J."/>
            <person name="Wilkins K."/>
            <person name="Gallardo-Romero N."/>
            <person name="Li Y."/>
            <person name="Emerson G.L."/>
            <person name="Carroll D.S."/>
            <person name="Upton C."/>
        </authorList>
    </citation>
    <scope>NUCLEOTIDE SEQUENCE [LARGE SCALE GENOMIC DNA]</scope>
    <source>
        <strain evidence="14 15">Washington</strain>
    </source>
</reference>
<evidence type="ECO:0000256" key="6">
    <source>
        <dbReference type="ARBA" id="ARBA00022844"/>
    </source>
</evidence>